<sequence length="355" mass="39030">MALPLFGIVGWPVALQLALSAATLAALAAAVVSIRRTDGKALRTEQRVKRQEAKLAAVSSDLSALVPRLAAQVESAADGIRAEVRDVVATLGEDRAELTVHTRTLQEHSATLREHSSRLQEQSARLAELSKAVSRIEKVLGEKVLPEVRARGDFSQVEAMIDLRALLEPRAPLPRLRNWAASPDVLRLLIEHIATTRPKLIVECGSGSSSVWLGYAVEKYGAGRVVALEHDERFVRTSRDLVAAHGLESVVEVRHAPLVEWRSFPWYDTAALADLTDIELVFVDGPPQSVGPLARYPAVPLLLPHCAPSVLFVLDDAKREDEREIADRWVREFPELTRSVFPAEKGAMLFRRSAP</sequence>
<dbReference type="STRING" id="35622.SAMN04489764_1830"/>
<keyword evidence="3" id="KW-1185">Reference proteome</keyword>
<dbReference type="Proteomes" id="UP000217103">
    <property type="component" value="Unassembled WGS sequence"/>
</dbReference>
<dbReference type="Gene3D" id="3.40.50.150">
    <property type="entry name" value="Vaccinia Virus protein VP39"/>
    <property type="match status" value="1"/>
</dbReference>
<organism evidence="2 3">
    <name type="scientific">Thermostaphylospora chromogena</name>
    <dbReference type="NCBI Taxonomy" id="35622"/>
    <lineage>
        <taxon>Bacteria</taxon>
        <taxon>Bacillati</taxon>
        <taxon>Actinomycetota</taxon>
        <taxon>Actinomycetes</taxon>
        <taxon>Streptosporangiales</taxon>
        <taxon>Thermomonosporaceae</taxon>
        <taxon>Thermostaphylospora</taxon>
    </lineage>
</organism>
<accession>A0A1H1D5A6</accession>
<dbReference type="InterPro" id="IPR029063">
    <property type="entry name" value="SAM-dependent_MTases_sf"/>
</dbReference>
<evidence type="ECO:0000313" key="2">
    <source>
        <dbReference type="EMBL" id="SDQ71707.1"/>
    </source>
</evidence>
<dbReference type="EMBL" id="FNKK01000002">
    <property type="protein sequence ID" value="SDQ71707.1"/>
    <property type="molecule type" value="Genomic_DNA"/>
</dbReference>
<dbReference type="GO" id="GO:0008168">
    <property type="term" value="F:methyltransferase activity"/>
    <property type="evidence" value="ECO:0007669"/>
    <property type="project" value="UniProtKB-KW"/>
</dbReference>
<dbReference type="AlphaFoldDB" id="A0A1H1D5A6"/>
<keyword evidence="2" id="KW-0808">Transferase</keyword>
<gene>
    <name evidence="2" type="ORF">SAMN04489764_1830</name>
</gene>
<keyword evidence="2" id="KW-0489">Methyltransferase</keyword>
<feature type="coiled-coil region" evidence="1">
    <location>
        <begin position="105"/>
        <end position="139"/>
    </location>
</feature>
<dbReference type="Pfam" id="PF13578">
    <property type="entry name" value="Methyltransf_24"/>
    <property type="match status" value="1"/>
</dbReference>
<dbReference type="GO" id="GO:0032259">
    <property type="term" value="P:methylation"/>
    <property type="evidence" value="ECO:0007669"/>
    <property type="project" value="UniProtKB-KW"/>
</dbReference>
<evidence type="ECO:0000313" key="3">
    <source>
        <dbReference type="Proteomes" id="UP000217103"/>
    </source>
</evidence>
<keyword evidence="1" id="KW-0175">Coiled coil</keyword>
<proteinExistence type="predicted"/>
<dbReference type="SUPFAM" id="SSF53335">
    <property type="entry name" value="S-adenosyl-L-methionine-dependent methyltransferases"/>
    <property type="match status" value="1"/>
</dbReference>
<protein>
    <submittedName>
        <fullName evidence="2">Predicted O-methyltransferase YrrM</fullName>
    </submittedName>
</protein>
<reference evidence="2 3" key="1">
    <citation type="submission" date="2016-10" db="EMBL/GenBank/DDBJ databases">
        <authorList>
            <person name="de Groot N.N."/>
        </authorList>
    </citation>
    <scope>NUCLEOTIDE SEQUENCE [LARGE SCALE GENOMIC DNA]</scope>
    <source>
        <strain evidence="2 3">DSM 43794</strain>
    </source>
</reference>
<name>A0A1H1D5A6_9ACTN</name>
<evidence type="ECO:0000256" key="1">
    <source>
        <dbReference type="SAM" id="Coils"/>
    </source>
</evidence>
<dbReference type="OrthoDB" id="823440at2"/>